<protein>
    <submittedName>
        <fullName evidence="1">Uncharacterized protein</fullName>
    </submittedName>
</protein>
<organism evidence="1 2">
    <name type="scientific">Metabacillus hrfriensis</name>
    <dbReference type="NCBI Taxonomy" id="3048891"/>
    <lineage>
        <taxon>Bacteria</taxon>
        <taxon>Bacillati</taxon>
        <taxon>Bacillota</taxon>
        <taxon>Bacilli</taxon>
        <taxon>Bacillales</taxon>
        <taxon>Bacillaceae</taxon>
        <taxon>Metabacillus</taxon>
    </lineage>
</organism>
<accession>A0ACD4REM0</accession>
<dbReference type="EMBL" id="CP126116">
    <property type="protein sequence ID" value="WHZ58970.1"/>
    <property type="molecule type" value="Genomic_DNA"/>
</dbReference>
<name>A0ACD4REM0_9BACI</name>
<evidence type="ECO:0000313" key="2">
    <source>
        <dbReference type="Proteomes" id="UP001226091"/>
    </source>
</evidence>
<sequence>MKYQQREFSEDLLEKIRNTEVALKDHIDRLLLKYKPVFAKKNLDLNAGFYKEGNDPFMPEYRSSVSIGIAEENEELIDLHTINIWECNRYFLGMPTSKKIPGSKIIGELLDETIEDVKEELKEYINDFLEE</sequence>
<dbReference type="Proteomes" id="UP001226091">
    <property type="component" value="Chromosome"/>
</dbReference>
<keyword evidence="2" id="KW-1185">Reference proteome</keyword>
<proteinExistence type="predicted"/>
<evidence type="ECO:0000313" key="1">
    <source>
        <dbReference type="EMBL" id="WHZ58970.1"/>
    </source>
</evidence>
<gene>
    <name evidence="1" type="ORF">QLQ22_06420</name>
</gene>
<reference evidence="2" key="1">
    <citation type="journal article" date="2025" name="Aquaculture">
        <title>Assessment of the bioflocculant production and safety properties of Metabacillus hrfriensis sp. nov. based on phenotypic and whole-genome sequencing analysis.</title>
        <authorList>
            <person name="Zhang R."/>
            <person name="Zhao Z."/>
            <person name="Luo L."/>
            <person name="Wang S."/>
            <person name="Guo K."/>
            <person name="Xu W."/>
        </authorList>
    </citation>
    <scope>NUCLEOTIDE SEQUENCE [LARGE SCALE GENOMIC DNA]</scope>
    <source>
        <strain evidence="2">CT-WN-B3</strain>
    </source>
</reference>